<keyword evidence="7" id="KW-0862">Zinc</keyword>
<proteinExistence type="inferred from homology"/>
<dbReference type="InterPro" id="IPR050603">
    <property type="entry name" value="MYST_HAT"/>
</dbReference>
<dbReference type="GO" id="GO:0006355">
    <property type="term" value="P:regulation of DNA-templated transcription"/>
    <property type="evidence" value="ECO:0007669"/>
    <property type="project" value="InterPro"/>
</dbReference>
<name>A0AAN6GRD8_9BASI</name>
<evidence type="ECO:0000256" key="6">
    <source>
        <dbReference type="ARBA" id="ARBA00022771"/>
    </source>
</evidence>
<evidence type="ECO:0000256" key="5">
    <source>
        <dbReference type="ARBA" id="ARBA00022723"/>
    </source>
</evidence>
<keyword evidence="9" id="KW-0805">Transcription regulation</keyword>
<evidence type="ECO:0000256" key="2">
    <source>
        <dbReference type="ARBA" id="ARBA00010107"/>
    </source>
</evidence>
<dbReference type="InterPro" id="IPR016181">
    <property type="entry name" value="Acyl_CoA_acyltransferase"/>
</dbReference>
<evidence type="ECO:0000256" key="9">
    <source>
        <dbReference type="ARBA" id="ARBA00023015"/>
    </source>
</evidence>
<feature type="domain" description="MYST-type HAT" evidence="15">
    <location>
        <begin position="65"/>
        <end position="373"/>
    </location>
</feature>
<dbReference type="GO" id="GO:0005634">
    <property type="term" value="C:nucleus"/>
    <property type="evidence" value="ECO:0007669"/>
    <property type="project" value="UniProtKB-SubCell"/>
</dbReference>
<feature type="compositionally biased region" description="Low complexity" evidence="14">
    <location>
        <begin position="618"/>
        <end position="629"/>
    </location>
</feature>
<gene>
    <name evidence="16" type="ORF">OC846_002404</name>
</gene>
<evidence type="ECO:0000256" key="4">
    <source>
        <dbReference type="ARBA" id="ARBA00022679"/>
    </source>
</evidence>
<evidence type="ECO:0000256" key="10">
    <source>
        <dbReference type="ARBA" id="ARBA00023163"/>
    </source>
</evidence>
<evidence type="ECO:0000256" key="8">
    <source>
        <dbReference type="ARBA" id="ARBA00022990"/>
    </source>
</evidence>
<keyword evidence="12" id="KW-0012">Acyltransferase</keyword>
<keyword evidence="10" id="KW-0804">Transcription</keyword>
<keyword evidence="4" id="KW-0808">Transferase</keyword>
<dbReference type="InterPro" id="IPR036388">
    <property type="entry name" value="WH-like_DNA-bd_sf"/>
</dbReference>
<keyword evidence="8" id="KW-0007">Acetylation</keyword>
<feature type="compositionally biased region" description="Low complexity" evidence="14">
    <location>
        <begin position="20"/>
        <end position="30"/>
    </location>
</feature>
<reference evidence="16" key="1">
    <citation type="journal article" date="2023" name="PhytoFront">
        <title>Draft Genome Resources of Seven Strains of Tilletia horrida, Causal Agent of Kernel Smut of Rice.</title>
        <authorList>
            <person name="Khanal S."/>
            <person name="Antony Babu S."/>
            <person name="Zhou X.G."/>
        </authorList>
    </citation>
    <scope>NUCLEOTIDE SEQUENCE</scope>
    <source>
        <strain evidence="16">TX6</strain>
    </source>
</reference>
<evidence type="ECO:0000256" key="1">
    <source>
        <dbReference type="ARBA" id="ARBA00004123"/>
    </source>
</evidence>
<evidence type="ECO:0000256" key="12">
    <source>
        <dbReference type="ARBA" id="ARBA00023315"/>
    </source>
</evidence>
<evidence type="ECO:0000313" key="17">
    <source>
        <dbReference type="Proteomes" id="UP001176517"/>
    </source>
</evidence>
<evidence type="ECO:0000256" key="11">
    <source>
        <dbReference type="ARBA" id="ARBA00023242"/>
    </source>
</evidence>
<protein>
    <recommendedName>
        <fullName evidence="3">histone acetyltransferase</fullName>
        <ecNumber evidence="3">2.3.1.48</ecNumber>
    </recommendedName>
</protein>
<dbReference type="AlphaFoldDB" id="A0AAN6GRD8"/>
<dbReference type="SUPFAM" id="SSF55729">
    <property type="entry name" value="Acyl-CoA N-acyltransferases (Nat)"/>
    <property type="match status" value="1"/>
</dbReference>
<evidence type="ECO:0000256" key="7">
    <source>
        <dbReference type="ARBA" id="ARBA00022833"/>
    </source>
</evidence>
<evidence type="ECO:0000256" key="14">
    <source>
        <dbReference type="SAM" id="MobiDB-lite"/>
    </source>
</evidence>
<dbReference type="InterPro" id="IPR002717">
    <property type="entry name" value="HAT_MYST-type"/>
</dbReference>
<comment type="subcellular location">
    <subcellularLocation>
        <location evidence="1">Nucleus</location>
    </subcellularLocation>
</comment>
<keyword evidence="11" id="KW-0539">Nucleus</keyword>
<feature type="compositionally biased region" description="Low complexity" evidence="14">
    <location>
        <begin position="439"/>
        <end position="450"/>
    </location>
</feature>
<evidence type="ECO:0000259" key="15">
    <source>
        <dbReference type="PROSITE" id="PS51726"/>
    </source>
</evidence>
<feature type="region of interest" description="Disordered" evidence="14">
    <location>
        <begin position="584"/>
        <end position="635"/>
    </location>
</feature>
<dbReference type="EMBL" id="JAPDMZ010000047">
    <property type="protein sequence ID" value="KAK0553680.1"/>
    <property type="molecule type" value="Genomic_DNA"/>
</dbReference>
<dbReference type="InterPro" id="IPR040706">
    <property type="entry name" value="Zf-MYST"/>
</dbReference>
<dbReference type="PANTHER" id="PTHR10615:SF219">
    <property type="entry name" value="HISTONE ACETYLTRANSFERASE KAT5"/>
    <property type="match status" value="1"/>
</dbReference>
<feature type="region of interest" description="Disordered" evidence="14">
    <location>
        <begin position="1"/>
        <end position="38"/>
    </location>
</feature>
<keyword evidence="5" id="KW-0479">Metal-binding</keyword>
<feature type="compositionally biased region" description="Low complexity" evidence="14">
    <location>
        <begin position="406"/>
        <end position="421"/>
    </location>
</feature>
<sequence>MSVEDLPPSTPMEESFPGGSSQSVSTASTSDPLPTLGAHPAAAIANTAPDHLKNAGNKTAAASAEQARSIDRVYFGTYNIKTWYFSPYPLANINYAELNPGPTSLTKKTRRIKSKNMAPSQIELTPHLFVCEGCFLYQWTYQDYWSHQHSCRAEHPPGRKVYQRGAHTIWEIDGAEHFDYCLNLCLFGKLFIDHKTLYFDVDPFYFYVVTNGEGASNFDKPYGYFSKEKQSYEDFNLACIVTFPPYQRQGWGAMMMEFSYYLSALSGGSLGTPERPLSDLGLKGYLSYWTSVLLRTLALAFLSSHDTEDPPVLLLATTSLFLEPHEVRMNAALRIRRLLLGLPAPRVNERPSLRTLGVTDETGKMKPRELWTEEEKEQYKKVKLRPVGWAGEIIKRKQSTKKLPVAPTASLSSSTATAAEGTSDDVPTAQSPQESGQVPTATSAPEEAAPQYEHPLLDPAARLVSIPTTLERLSIACNLRTEDLSFAMAEIGLLNWRIGNTECCDSIGNPVGEVRATEKDMSETSGDNTTNDEGRRKAGDGVDGQAEQRIGAGKVTVMGEESRFVAEVPLEAVTDPTPDKVFEVTTETSSKGDPAPSVSGTMGEPKSRKRPREEEAEAQASRQADSAASGGTDREVAVVLITKDEVWRKISERKLKKPVLDEAYILY</sequence>
<dbReference type="Pfam" id="PF17772">
    <property type="entry name" value="zf-MYST"/>
    <property type="match status" value="1"/>
</dbReference>
<dbReference type="EC" id="2.3.1.48" evidence="3"/>
<dbReference type="PANTHER" id="PTHR10615">
    <property type="entry name" value="HISTONE ACETYLTRANSFERASE"/>
    <property type="match status" value="1"/>
</dbReference>
<dbReference type="Proteomes" id="UP001176517">
    <property type="component" value="Unassembled WGS sequence"/>
</dbReference>
<comment type="similarity">
    <text evidence="2">Belongs to the MYST (SAS/MOZ) family.</text>
</comment>
<feature type="compositionally biased region" description="Polar residues" evidence="14">
    <location>
        <begin position="428"/>
        <end position="438"/>
    </location>
</feature>
<evidence type="ECO:0000256" key="3">
    <source>
        <dbReference type="ARBA" id="ARBA00013184"/>
    </source>
</evidence>
<dbReference type="GO" id="GO:0008270">
    <property type="term" value="F:zinc ion binding"/>
    <property type="evidence" value="ECO:0007669"/>
    <property type="project" value="UniProtKB-KW"/>
</dbReference>
<dbReference type="Pfam" id="PF01853">
    <property type="entry name" value="MOZ_SAS"/>
    <property type="match status" value="1"/>
</dbReference>
<evidence type="ECO:0000313" key="16">
    <source>
        <dbReference type="EMBL" id="KAK0553680.1"/>
    </source>
</evidence>
<keyword evidence="17" id="KW-1185">Reference proteome</keyword>
<comment type="caution">
    <text evidence="16">The sequence shown here is derived from an EMBL/GenBank/DDBJ whole genome shotgun (WGS) entry which is preliminary data.</text>
</comment>
<feature type="region of interest" description="Disordered" evidence="14">
    <location>
        <begin position="404"/>
        <end position="456"/>
    </location>
</feature>
<feature type="region of interest" description="Disordered" evidence="14">
    <location>
        <begin position="515"/>
        <end position="555"/>
    </location>
</feature>
<evidence type="ECO:0000256" key="13">
    <source>
        <dbReference type="PIRSR" id="PIRSR602717-51"/>
    </source>
</evidence>
<dbReference type="GO" id="GO:0035267">
    <property type="term" value="C:NuA4 histone acetyltransferase complex"/>
    <property type="evidence" value="ECO:0007669"/>
    <property type="project" value="TreeGrafter"/>
</dbReference>
<keyword evidence="6" id="KW-0863">Zinc-finger</keyword>
<feature type="active site" description="Proton donor/acceptor" evidence="13">
    <location>
        <position position="274"/>
    </location>
</feature>
<dbReference type="Gene3D" id="3.40.630.30">
    <property type="match status" value="1"/>
</dbReference>
<dbReference type="PROSITE" id="PS51726">
    <property type="entry name" value="MYST_HAT"/>
    <property type="match status" value="1"/>
</dbReference>
<dbReference type="Gene3D" id="3.30.60.60">
    <property type="entry name" value="N-acetyl transferase-like"/>
    <property type="match status" value="1"/>
</dbReference>
<accession>A0AAN6GRD8</accession>
<dbReference type="Gene3D" id="1.10.10.10">
    <property type="entry name" value="Winged helix-like DNA-binding domain superfamily/Winged helix DNA-binding domain"/>
    <property type="match status" value="1"/>
</dbReference>
<organism evidence="16 17">
    <name type="scientific">Tilletia horrida</name>
    <dbReference type="NCBI Taxonomy" id="155126"/>
    <lineage>
        <taxon>Eukaryota</taxon>
        <taxon>Fungi</taxon>
        <taxon>Dikarya</taxon>
        <taxon>Basidiomycota</taxon>
        <taxon>Ustilaginomycotina</taxon>
        <taxon>Exobasidiomycetes</taxon>
        <taxon>Tilletiales</taxon>
        <taxon>Tilletiaceae</taxon>
        <taxon>Tilletia</taxon>
    </lineage>
</organism>
<dbReference type="GO" id="GO:0046972">
    <property type="term" value="F:histone H4K16 acetyltransferase activity"/>
    <property type="evidence" value="ECO:0007669"/>
    <property type="project" value="TreeGrafter"/>
</dbReference>